<name>A0ABN2J6Y3_9ACTN</name>
<evidence type="ECO:0000313" key="2">
    <source>
        <dbReference type="Proteomes" id="UP001500280"/>
    </source>
</evidence>
<reference evidence="1 2" key="1">
    <citation type="journal article" date="2019" name="Int. J. Syst. Evol. Microbiol.">
        <title>The Global Catalogue of Microorganisms (GCM) 10K type strain sequencing project: providing services to taxonomists for standard genome sequencing and annotation.</title>
        <authorList>
            <consortium name="The Broad Institute Genomics Platform"/>
            <consortium name="The Broad Institute Genome Sequencing Center for Infectious Disease"/>
            <person name="Wu L."/>
            <person name="Ma J."/>
        </authorList>
    </citation>
    <scope>NUCLEOTIDE SEQUENCE [LARGE SCALE GENOMIC DNA]</scope>
    <source>
        <strain evidence="1 2">JCM 14307</strain>
    </source>
</reference>
<dbReference type="EMBL" id="BAAANF010000031">
    <property type="protein sequence ID" value="GAA1719248.1"/>
    <property type="molecule type" value="Genomic_DNA"/>
</dbReference>
<accession>A0ABN2J6Y3</accession>
<sequence>MERAPREHAMFYRYAARTLVRGAKEELGQSPTVCVREDRSADAPSEWIAQLFGPIQIGSADVAGLGFQYVDGALCVGAGLARSILSD</sequence>
<dbReference type="Gene3D" id="3.50.50.60">
    <property type="entry name" value="FAD/NAD(P)-binding domain"/>
    <property type="match status" value="1"/>
</dbReference>
<dbReference type="Proteomes" id="UP001500280">
    <property type="component" value="Unassembled WGS sequence"/>
</dbReference>
<gene>
    <name evidence="1" type="ORF">GCM10009745_80280</name>
</gene>
<proteinExistence type="predicted"/>
<dbReference type="RefSeq" id="WP_344164938.1">
    <property type="nucleotide sequence ID" value="NZ_BAAANF010000031.1"/>
</dbReference>
<dbReference type="InterPro" id="IPR036188">
    <property type="entry name" value="FAD/NAD-bd_sf"/>
</dbReference>
<evidence type="ECO:0000313" key="1">
    <source>
        <dbReference type="EMBL" id="GAA1719248.1"/>
    </source>
</evidence>
<organism evidence="1 2">
    <name type="scientific">Kribbella yunnanensis</name>
    <dbReference type="NCBI Taxonomy" id="190194"/>
    <lineage>
        <taxon>Bacteria</taxon>
        <taxon>Bacillati</taxon>
        <taxon>Actinomycetota</taxon>
        <taxon>Actinomycetes</taxon>
        <taxon>Propionibacteriales</taxon>
        <taxon>Kribbellaceae</taxon>
        <taxon>Kribbella</taxon>
    </lineage>
</organism>
<protein>
    <submittedName>
        <fullName evidence="1">Uncharacterized protein</fullName>
    </submittedName>
</protein>
<keyword evidence="2" id="KW-1185">Reference proteome</keyword>
<comment type="caution">
    <text evidence="1">The sequence shown here is derived from an EMBL/GenBank/DDBJ whole genome shotgun (WGS) entry which is preliminary data.</text>
</comment>